<accession>A0ACC6FUU4</accession>
<evidence type="ECO:0000313" key="2">
    <source>
        <dbReference type="Proteomes" id="UP001173802"/>
    </source>
</evidence>
<proteinExistence type="predicted"/>
<name>A0ACC6FUU4_9HELI</name>
<protein>
    <submittedName>
        <fullName evidence="1">Uncharacterized protein</fullName>
    </submittedName>
</protein>
<keyword evidence="2" id="KW-1185">Reference proteome</keyword>
<comment type="caution">
    <text evidence="1">The sequence shown here is derived from an EMBL/GenBank/DDBJ whole genome shotgun (WGS) entry which is preliminary data.</text>
</comment>
<organism evidence="1 2">
    <name type="scientific">Helicobacter zhangjianzhongii</name>
    <dbReference type="NCBI Taxonomy" id="2974574"/>
    <lineage>
        <taxon>Bacteria</taxon>
        <taxon>Pseudomonadati</taxon>
        <taxon>Campylobacterota</taxon>
        <taxon>Epsilonproteobacteria</taxon>
        <taxon>Campylobacterales</taxon>
        <taxon>Helicobacteraceae</taxon>
        <taxon>Helicobacter</taxon>
    </lineage>
</organism>
<sequence>MDSSKGYFANAKLWIAAQSLPRLLAMTILVEFVCWDCVLFVDSCFRILGFSKKHRFACSATLVLQQGLQRHFSPTAQNDKRSVAL</sequence>
<dbReference type="EMBL" id="JANURN010000017">
    <property type="protein sequence ID" value="MDL0083064.1"/>
    <property type="molecule type" value="Genomic_DNA"/>
</dbReference>
<evidence type="ECO:0000313" key="1">
    <source>
        <dbReference type="EMBL" id="MDL0083064.1"/>
    </source>
</evidence>
<dbReference type="Proteomes" id="UP001173802">
    <property type="component" value="Unassembled WGS sequence"/>
</dbReference>
<reference evidence="1 2" key="1">
    <citation type="journal article" date="2023" name="Microorganisms">
        <title>Isolation and Genomic Characteristics of Cat-Borne Campylobacter felis sp. nov. and Sheep-Borne Campylobacter ovis sp. nov.</title>
        <authorList>
            <person name="Wang H."/>
            <person name="Li Y."/>
            <person name="Gu Y."/>
            <person name="Zhou G."/>
            <person name="Chen X."/>
            <person name="Zhang X."/>
            <person name="Shao Z."/>
            <person name="Zhang J."/>
            <person name="Zhang M."/>
        </authorList>
    </citation>
    <scope>NUCLEOTIDE SEQUENCE [LARGE SCALE GENOMIC DNA]</scope>
    <source>
        <strain evidence="1 2">XJK30-2</strain>
    </source>
</reference>
<gene>
    <name evidence="1" type="ORF">NYG90_10375</name>
</gene>